<protein>
    <submittedName>
        <fullName evidence="2">Uncharacterized protein</fullName>
    </submittedName>
</protein>
<dbReference type="HOGENOM" id="CLU_509035_0_0_1"/>
<dbReference type="EMBL" id="KE145361">
    <property type="protein sequence ID" value="EPE31513.1"/>
    <property type="molecule type" value="Genomic_DNA"/>
</dbReference>
<evidence type="ECO:0000313" key="3">
    <source>
        <dbReference type="Proteomes" id="UP000016922"/>
    </source>
</evidence>
<name>S3DYT2_GLAL2</name>
<accession>S3DYT2</accession>
<feature type="region of interest" description="Disordered" evidence="1">
    <location>
        <begin position="61"/>
        <end position="107"/>
    </location>
</feature>
<dbReference type="GeneID" id="19471310"/>
<feature type="compositionally biased region" description="Low complexity" evidence="1">
    <location>
        <begin position="335"/>
        <end position="354"/>
    </location>
</feature>
<proteinExistence type="predicted"/>
<reference evidence="2 3" key="1">
    <citation type="journal article" date="2013" name="BMC Genomics">
        <title>Genomics-driven discovery of the pneumocandin biosynthetic gene cluster in the fungus Glarea lozoyensis.</title>
        <authorList>
            <person name="Chen L."/>
            <person name="Yue Q."/>
            <person name="Zhang X."/>
            <person name="Xiang M."/>
            <person name="Wang C."/>
            <person name="Li S."/>
            <person name="Che Y."/>
            <person name="Ortiz-Lopez F.J."/>
            <person name="Bills G.F."/>
            <person name="Liu X."/>
            <person name="An Z."/>
        </authorList>
    </citation>
    <scope>NUCLEOTIDE SEQUENCE [LARGE SCALE GENOMIC DNA]</scope>
    <source>
        <strain evidence="3">ATCC 20868 / MF5171</strain>
    </source>
</reference>
<keyword evidence="3" id="KW-1185">Reference proteome</keyword>
<feature type="compositionally biased region" description="Basic and acidic residues" evidence="1">
    <location>
        <begin position="526"/>
        <end position="535"/>
    </location>
</feature>
<feature type="compositionally biased region" description="Low complexity" evidence="1">
    <location>
        <begin position="89"/>
        <end position="101"/>
    </location>
</feature>
<evidence type="ECO:0000313" key="2">
    <source>
        <dbReference type="EMBL" id="EPE31513.1"/>
    </source>
</evidence>
<dbReference type="RefSeq" id="XP_008081242.1">
    <property type="nucleotide sequence ID" value="XM_008083051.1"/>
</dbReference>
<gene>
    <name evidence="2" type="ORF">GLAREA_12269</name>
</gene>
<feature type="region of interest" description="Disordered" evidence="1">
    <location>
        <begin position="507"/>
        <end position="535"/>
    </location>
</feature>
<feature type="region of interest" description="Disordered" evidence="1">
    <location>
        <begin position="327"/>
        <end position="367"/>
    </location>
</feature>
<dbReference type="KEGG" id="glz:GLAREA_12269"/>
<sequence length="535" mass="58049">MANYIANANTLPCGHKTQYPLRVTGYQMCGPYPSKAFTGRDPNLQCNECLLLQIKDRAQTSDTKPISSSLGSSKESRSFQDFKVKRKPVNSPSSNVPQPKQITRKSAPAATFDHEVNKLETHQVVICLPMKKYTPQDVRVVTIGKPKANDLSTLPSQLQAKPVQRTVLRASRPKALRLSKPVNHAKNIPAMLRIRIPDDALIPEVGLSISATPPSTSMAETTKLDLQSALQIDVSHPSETGSMPETAKIVLPSCLQIGVPTSSGSGSMAEATKLTPQSILQSKSLPNYTYRPYITLNPMQSTTLTPQAQAYKPYRAPKSFDEILESIAPDSERQSTTSPTVSSSSSESTITTNSGNNFLRSNPQESAHLHGSFPAPAYVQEAYQAFEYLQSMIKLSIESSTTADNIKTSPPSNSQDQAPLHNCASSPYAQEAYQAFEYIQSMIRSLTAPPASLLSSTSRGEGRVLDQAEMDAGFKSVGSDEGVATFVPAEVRADDLWEDVDLSSPAPVKRSAMGYGTANLEGGRAPLEKQEGRRR</sequence>
<feature type="compositionally biased region" description="Polar residues" evidence="1">
    <location>
        <begin position="355"/>
        <end position="365"/>
    </location>
</feature>
<evidence type="ECO:0000256" key="1">
    <source>
        <dbReference type="SAM" id="MobiDB-lite"/>
    </source>
</evidence>
<dbReference type="Proteomes" id="UP000016922">
    <property type="component" value="Unassembled WGS sequence"/>
</dbReference>
<feature type="compositionally biased region" description="Basic and acidic residues" evidence="1">
    <location>
        <begin position="74"/>
        <end position="83"/>
    </location>
</feature>
<dbReference type="AlphaFoldDB" id="S3DYT2"/>
<organism evidence="2 3">
    <name type="scientific">Glarea lozoyensis (strain ATCC 20868 / MF5171)</name>
    <dbReference type="NCBI Taxonomy" id="1116229"/>
    <lineage>
        <taxon>Eukaryota</taxon>
        <taxon>Fungi</taxon>
        <taxon>Dikarya</taxon>
        <taxon>Ascomycota</taxon>
        <taxon>Pezizomycotina</taxon>
        <taxon>Leotiomycetes</taxon>
        <taxon>Helotiales</taxon>
        <taxon>Helotiaceae</taxon>
        <taxon>Glarea</taxon>
    </lineage>
</organism>